<proteinExistence type="predicted"/>
<evidence type="ECO:0000313" key="1">
    <source>
        <dbReference type="EMBL" id="CAG8605298.1"/>
    </source>
</evidence>
<accession>A0A9N9GGX0</accession>
<keyword evidence="2" id="KW-1185">Reference proteome</keyword>
<sequence>MACENNKVPIHIFLDRSSNASFKLFNSLTPSTTSSFKVFELLTKKGTYFISPITIPPVEQDNVFKPFEELEHYTFQLKTQLGGLVKKNVENLNFISNSSSNSSSVLAAEKISIEIFQLLALNYICKELSLHFLNFNFSLLVCYKELTLKSETSISLNRTVNSLDTITQYNRIVSPFIPTPGENPLMIILESDLDKSTDSNFEYIYKVRRQVKIEKEKLKSPLAKCLYDLARNAYLYEEEAKPDLYEKKLVEEILSI</sequence>
<name>A0A9N9GGX0_9GLOM</name>
<organism evidence="1 2">
    <name type="scientific">Dentiscutata erythropus</name>
    <dbReference type="NCBI Taxonomy" id="1348616"/>
    <lineage>
        <taxon>Eukaryota</taxon>
        <taxon>Fungi</taxon>
        <taxon>Fungi incertae sedis</taxon>
        <taxon>Mucoromycota</taxon>
        <taxon>Glomeromycotina</taxon>
        <taxon>Glomeromycetes</taxon>
        <taxon>Diversisporales</taxon>
        <taxon>Gigasporaceae</taxon>
        <taxon>Dentiscutata</taxon>
    </lineage>
</organism>
<gene>
    <name evidence="1" type="ORF">DERYTH_LOCUS7857</name>
</gene>
<evidence type="ECO:0000313" key="2">
    <source>
        <dbReference type="Proteomes" id="UP000789405"/>
    </source>
</evidence>
<dbReference type="AlphaFoldDB" id="A0A9N9GGX0"/>
<protein>
    <submittedName>
        <fullName evidence="1">10068_t:CDS:1</fullName>
    </submittedName>
</protein>
<dbReference type="EMBL" id="CAJVPY010003907">
    <property type="protein sequence ID" value="CAG8605298.1"/>
    <property type="molecule type" value="Genomic_DNA"/>
</dbReference>
<dbReference type="Proteomes" id="UP000789405">
    <property type="component" value="Unassembled WGS sequence"/>
</dbReference>
<reference evidence="1" key="1">
    <citation type="submission" date="2021-06" db="EMBL/GenBank/DDBJ databases">
        <authorList>
            <person name="Kallberg Y."/>
            <person name="Tangrot J."/>
            <person name="Rosling A."/>
        </authorList>
    </citation>
    <scope>NUCLEOTIDE SEQUENCE</scope>
    <source>
        <strain evidence="1">MA453B</strain>
    </source>
</reference>
<comment type="caution">
    <text evidence="1">The sequence shown here is derived from an EMBL/GenBank/DDBJ whole genome shotgun (WGS) entry which is preliminary data.</text>
</comment>